<dbReference type="PANTHER" id="PTHR13153:SF5">
    <property type="entry name" value="GATOR COMPLEX PROTEIN NPRL3"/>
    <property type="match status" value="1"/>
</dbReference>
<comment type="function">
    <text evidence="3 5">Mediates inactivation of the TORC1 complex in response to amino acid starvation. Required for meiotic nuclear division.</text>
</comment>
<dbReference type="GO" id="GO:0034198">
    <property type="term" value="P:cellular response to amino acid starvation"/>
    <property type="evidence" value="ECO:0007669"/>
    <property type="project" value="TreeGrafter"/>
</dbReference>
<feature type="compositionally biased region" description="Polar residues" evidence="6">
    <location>
        <begin position="196"/>
        <end position="206"/>
    </location>
</feature>
<dbReference type="Pfam" id="PF24064">
    <property type="entry name" value="HTH_NPRL3"/>
    <property type="match status" value="1"/>
</dbReference>
<gene>
    <name evidence="8" type="ORF">Micbo1qcDRAFT_189768</name>
</gene>
<feature type="region of interest" description="Disordered" evidence="6">
    <location>
        <begin position="81"/>
        <end position="104"/>
    </location>
</feature>
<evidence type="ECO:0000256" key="4">
    <source>
        <dbReference type="ARBA" id="ARBA00030028"/>
    </source>
</evidence>
<dbReference type="GO" id="GO:0005774">
    <property type="term" value="C:vacuolar membrane"/>
    <property type="evidence" value="ECO:0007669"/>
    <property type="project" value="UniProtKB-SubCell"/>
</dbReference>
<dbReference type="Pfam" id="PF03666">
    <property type="entry name" value="NPR3"/>
    <property type="match status" value="1"/>
</dbReference>
<dbReference type="GO" id="GO:0051321">
    <property type="term" value="P:meiotic cell cycle"/>
    <property type="evidence" value="ECO:0007669"/>
    <property type="project" value="UniProtKB-UniRule"/>
</dbReference>
<comment type="subcellular location">
    <subcellularLocation>
        <location evidence="5">Vacuole membrane</location>
        <topology evidence="5">Peripheral membrane protein</topology>
    </subcellularLocation>
</comment>
<name>A0A136IWC8_9PEZI</name>
<protein>
    <recommendedName>
        <fullName evidence="2 5">Nitrogen permease regulator 3</fullName>
    </recommendedName>
    <alternativeName>
        <fullName evidence="4 5">Required for meiotic nuclear division protein 11</fullName>
    </alternativeName>
</protein>
<accession>A0A136IWC8</accession>
<keyword evidence="5" id="KW-0469">Meiosis</keyword>
<feature type="compositionally biased region" description="Basic residues" evidence="6">
    <location>
        <begin position="156"/>
        <end position="166"/>
    </location>
</feature>
<feature type="compositionally biased region" description="Polar residues" evidence="6">
    <location>
        <begin position="169"/>
        <end position="178"/>
    </location>
</feature>
<evidence type="ECO:0000256" key="6">
    <source>
        <dbReference type="SAM" id="MobiDB-lite"/>
    </source>
</evidence>
<comment type="similarity">
    <text evidence="1 5">Belongs to the NPR3 family.</text>
</comment>
<feature type="region of interest" description="Disordered" evidence="6">
    <location>
        <begin position="576"/>
        <end position="687"/>
    </location>
</feature>
<dbReference type="Proteomes" id="UP000070501">
    <property type="component" value="Unassembled WGS sequence"/>
</dbReference>
<feature type="region of interest" description="Disordered" evidence="6">
    <location>
        <begin position="40"/>
        <end position="61"/>
    </location>
</feature>
<dbReference type="PANTHER" id="PTHR13153">
    <property type="entry name" value="CGTHBA PROTEIN -14 GENE PROTEIN"/>
    <property type="match status" value="1"/>
</dbReference>
<evidence type="ECO:0000256" key="5">
    <source>
        <dbReference type="RuleBase" id="RU368069"/>
    </source>
</evidence>
<dbReference type="InterPro" id="IPR056603">
    <property type="entry name" value="HTH_NPRL3"/>
</dbReference>
<evidence type="ECO:0000256" key="3">
    <source>
        <dbReference type="ARBA" id="ARBA00025376"/>
    </source>
</evidence>
<evidence type="ECO:0000256" key="1">
    <source>
        <dbReference type="ARBA" id="ARBA00010546"/>
    </source>
</evidence>
<dbReference type="GO" id="GO:1904262">
    <property type="term" value="P:negative regulation of TORC1 signaling"/>
    <property type="evidence" value="ECO:0007669"/>
    <property type="project" value="TreeGrafter"/>
</dbReference>
<dbReference type="GO" id="GO:1990130">
    <property type="term" value="C:GATOR1 complex"/>
    <property type="evidence" value="ECO:0007669"/>
    <property type="project" value="TreeGrafter"/>
</dbReference>
<feature type="compositionally biased region" description="Gly residues" evidence="6">
    <location>
        <begin position="592"/>
        <end position="602"/>
    </location>
</feature>
<dbReference type="GO" id="GO:0038202">
    <property type="term" value="P:TORC1 signaling"/>
    <property type="evidence" value="ECO:0007669"/>
    <property type="project" value="TreeGrafter"/>
</dbReference>
<evidence type="ECO:0000313" key="8">
    <source>
        <dbReference type="EMBL" id="KXJ89221.1"/>
    </source>
</evidence>
<feature type="compositionally biased region" description="Low complexity" evidence="6">
    <location>
        <begin position="603"/>
        <end position="628"/>
    </location>
</feature>
<organism evidence="8 9">
    <name type="scientific">Microdochium bolleyi</name>
    <dbReference type="NCBI Taxonomy" id="196109"/>
    <lineage>
        <taxon>Eukaryota</taxon>
        <taxon>Fungi</taxon>
        <taxon>Dikarya</taxon>
        <taxon>Ascomycota</taxon>
        <taxon>Pezizomycotina</taxon>
        <taxon>Sordariomycetes</taxon>
        <taxon>Xylariomycetidae</taxon>
        <taxon>Xylariales</taxon>
        <taxon>Microdochiaceae</taxon>
        <taxon>Microdochium</taxon>
    </lineage>
</organism>
<evidence type="ECO:0000256" key="2">
    <source>
        <dbReference type="ARBA" id="ARBA00017880"/>
    </source>
</evidence>
<evidence type="ECO:0000259" key="7">
    <source>
        <dbReference type="Pfam" id="PF24064"/>
    </source>
</evidence>
<dbReference type="STRING" id="196109.A0A136IWC8"/>
<dbReference type="FunCoup" id="A0A136IWC8">
    <property type="interactions" value="90"/>
</dbReference>
<keyword evidence="5" id="KW-0732">Signal</keyword>
<dbReference type="GO" id="GO:0010508">
    <property type="term" value="P:positive regulation of autophagy"/>
    <property type="evidence" value="ECO:0007669"/>
    <property type="project" value="TreeGrafter"/>
</dbReference>
<feature type="compositionally biased region" description="Polar residues" evidence="6">
    <location>
        <begin position="629"/>
        <end position="642"/>
    </location>
</feature>
<dbReference type="InParanoid" id="A0A136IWC8"/>
<proteinExistence type="inferred from homology"/>
<dbReference type="AlphaFoldDB" id="A0A136IWC8"/>
<dbReference type="EMBL" id="KQ964256">
    <property type="protein sequence ID" value="KXJ89221.1"/>
    <property type="molecule type" value="Genomic_DNA"/>
</dbReference>
<feature type="compositionally biased region" description="Basic and acidic residues" evidence="6">
    <location>
        <begin position="212"/>
        <end position="228"/>
    </location>
</feature>
<dbReference type="InterPro" id="IPR005365">
    <property type="entry name" value="Npr3"/>
</dbReference>
<evidence type="ECO:0000313" key="9">
    <source>
        <dbReference type="Proteomes" id="UP000070501"/>
    </source>
</evidence>
<feature type="compositionally biased region" description="Basic and acidic residues" evidence="6">
    <location>
        <begin position="652"/>
        <end position="666"/>
    </location>
</feature>
<sequence length="771" mass="84478">MAATVLPDSSNFLGVALVVNRSRDGPRFVFHYPPSIIPTRSKSQAAARGGGGGGPTTAGAATAADELDDDDDVLLEHFTRPASGTVPGERPGSERLNTNSGSPAVPWEHVAGFPTKDLESLLTPSRAFHKKLFQVSLDHLYFVSYPVYVPESGTWKSKKRRKKKSARSQTQASLSNEAGATGVEQGPQPVERAPTWESQISIATDASQDEAENGHDAGLADDRDELDKEEKKSGMTMFNVVFILNPKKHEAGELVDTLYSHIIKKINKAYKYSQERSDFMWKESKGILALKDKGRESKTKLEVLWKEILQTSSLAASMQDVYEAISHNRIAALQLETAEGPVTHSVQIPVPFYVTDLAPEDQLRPKGLWITTANSFVEDSLDDPGFLDRNFALLLISDEKKVVAELQADADETTAAMVEFVRLTKPTMSIYQIGHGNTLSPAQVRKYAQHFIFWRRAIAIPPLHARDVYIMSPNCDTSALPQASRAWTRAFPLAPPLPNFLADLSVAPRSYKTFAPSKSHRPTYLQMLAWLMRGGWVTQLCTFAYVVVWPEILYEVEYQLEADELKATAAAQAQAARVTEMPTSPSARGATDGAGGGGGGLSGSNTAASNSLDDLISPTSSISDTSDSNRTAFASPTTTTGEQAAENARLTRMAEKSQREAAEKAAAHARKPVPTGTPAPSRNSAPHLSHLQPYIIVDAKKATGHDSLYLSAIGRRFKDPKVQRAWPVFWKYFNGRTALERVALQEDNMKRKEAWALLTAMGEHLVAVRHW</sequence>
<dbReference type="OrthoDB" id="18648at2759"/>
<reference evidence="9" key="1">
    <citation type="submission" date="2016-02" db="EMBL/GenBank/DDBJ databases">
        <title>Draft genome sequence of Microdochium bolleyi, a fungal endophyte of beachgrass.</title>
        <authorList>
            <consortium name="DOE Joint Genome Institute"/>
            <person name="David A.S."/>
            <person name="May G."/>
            <person name="Haridas S."/>
            <person name="Lim J."/>
            <person name="Wang M."/>
            <person name="Labutti K."/>
            <person name="Lipzen A."/>
            <person name="Barry K."/>
            <person name="Grigoriev I.V."/>
        </authorList>
    </citation>
    <scope>NUCLEOTIDE SEQUENCE [LARGE SCALE GENOMIC DNA]</scope>
    <source>
        <strain evidence="9">J235TASD1</strain>
    </source>
</reference>
<feature type="domain" description="GATOR1 complex protein NPRL3 C-terminal HTH" evidence="7">
    <location>
        <begin position="706"/>
        <end position="766"/>
    </location>
</feature>
<feature type="region of interest" description="Disordered" evidence="6">
    <location>
        <begin position="154"/>
        <end position="228"/>
    </location>
</feature>
<keyword evidence="9" id="KW-1185">Reference proteome</keyword>